<dbReference type="Proteomes" id="UP000824120">
    <property type="component" value="Chromosome 4"/>
</dbReference>
<sequence length="850" mass="94979">MERKALALADSGIMPVSGNEEPGVLSRKSSNSLFPYKKRYSVLYPHAPIHPSRNVDDLVKPALAVKLSDQEAIGTAKVSVKNEVVPKQGESHSKLELPADSGHIELSFGPKKLHVSSLVDSNTTPSCLMRGTVNPSLLSPSLNNNDADDAARTNRFNWDLNIPLDLWEAAGDDVPLQDASQIVSKPPSNSASVIGSNGDKGKQVVGASEQEFNFPISSIHPALRHKSGNVLRGSLGSTLRGFDSSVLQSKSEPVEEALLQANAGTAVHPAGIFEANVVKTEAVRQNLQSIELSSKELLEQEPMKCEPFMRSDMIVPQSVRRDLQLQESSSTCSDLPVSGGDLSTLSEYFDHTNDLKELNVYSDKVEASASASMNIEDHMVYRKTQDTHNLVASGEGSANDGEKISISAGTEEECYASDGCKDFAGHDDTEGVECVREDEECEDGEIREPLMQSIAEDPNAEGMDSGKNNESSSKNVQNVAVFRPVTGSSLPSRSGRERYFYMEEEKFHLQRNRDEIYGYGPKFVRDRFQDHPFGRSRGNFMHGRGRGWGWGRGQGQYSGRDFESYDNRHKHTAAFWESANERKDYDNRLDGGAIASSRRRDPLNDPLHSFRHPPAHGLSPNGREDAAVMDISPRRCPGEDGSAYVGVRHGRPDHHFGQGDNTKFTAMQRSGFPRMWSKSPVRSRTWSLPPRTLTEGLNGRQNLSQHRSLVMYRKDRMRSSSRTSFTEEVIAPQRRDRPSYTARQNDMRDVDDVQEYGHPRSLSSRESASDQVFTRTNRQRVEMLDHQKRADGDGYFDEPIHTGGFPELHSSERRKYVERQMRNVKEQEGGNVRPRHEEEFDGSRLKKRRF</sequence>
<evidence type="ECO:0008006" key="4">
    <source>
        <dbReference type="Google" id="ProtNLM"/>
    </source>
</evidence>
<comment type="caution">
    <text evidence="2">The sequence shown here is derived from an EMBL/GenBank/DDBJ whole genome shotgun (WGS) entry which is preliminary data.</text>
</comment>
<feature type="region of interest" description="Disordered" evidence="1">
    <location>
        <begin position="592"/>
        <end position="622"/>
    </location>
</feature>
<feature type="region of interest" description="Disordered" evidence="1">
    <location>
        <begin position="674"/>
        <end position="700"/>
    </location>
</feature>
<feature type="compositionally biased region" description="Polar residues" evidence="1">
    <location>
        <begin position="182"/>
        <end position="195"/>
    </location>
</feature>
<feature type="compositionally biased region" description="Polar residues" evidence="1">
    <location>
        <begin position="466"/>
        <end position="476"/>
    </location>
</feature>
<accession>A0A9J5Z7R3</accession>
<evidence type="ECO:0000313" key="3">
    <source>
        <dbReference type="Proteomes" id="UP000824120"/>
    </source>
</evidence>
<feature type="compositionally biased region" description="Basic and acidic residues" evidence="1">
    <location>
        <begin position="823"/>
        <end position="844"/>
    </location>
</feature>
<reference evidence="2 3" key="1">
    <citation type="submission" date="2020-09" db="EMBL/GenBank/DDBJ databases">
        <title>De no assembly of potato wild relative species, Solanum commersonii.</title>
        <authorList>
            <person name="Cho K."/>
        </authorList>
    </citation>
    <scope>NUCLEOTIDE SEQUENCE [LARGE SCALE GENOMIC DNA]</scope>
    <source>
        <strain evidence="2">LZ3.2</strain>
        <tissue evidence="2">Leaf</tissue>
    </source>
</reference>
<gene>
    <name evidence="2" type="ORF">H5410_020202</name>
</gene>
<dbReference type="OrthoDB" id="758862at2759"/>
<dbReference type="EMBL" id="JACXVP010000004">
    <property type="protein sequence ID" value="KAG5608921.1"/>
    <property type="molecule type" value="Genomic_DNA"/>
</dbReference>
<dbReference type="AlphaFoldDB" id="A0A9J5Z7R3"/>
<feature type="region of interest" description="Disordered" evidence="1">
    <location>
        <begin position="714"/>
        <end position="751"/>
    </location>
</feature>
<feature type="region of interest" description="Disordered" evidence="1">
    <location>
        <begin position="457"/>
        <end position="476"/>
    </location>
</feature>
<dbReference type="PANTHER" id="PTHR34536">
    <property type="entry name" value="DENTIN SIALOPHOSPHOPROTEIN-LIKE PROTEIN"/>
    <property type="match status" value="1"/>
</dbReference>
<feature type="region of interest" description="Disordered" evidence="1">
    <location>
        <begin position="823"/>
        <end position="850"/>
    </location>
</feature>
<protein>
    <recommendedName>
        <fullName evidence="4">Btz domain-containing protein</fullName>
    </recommendedName>
</protein>
<feature type="region of interest" description="Disordered" evidence="1">
    <location>
        <begin position="182"/>
        <end position="202"/>
    </location>
</feature>
<proteinExistence type="predicted"/>
<evidence type="ECO:0000313" key="2">
    <source>
        <dbReference type="EMBL" id="KAG5608921.1"/>
    </source>
</evidence>
<name>A0A9J5Z7R3_SOLCO</name>
<keyword evidence="3" id="KW-1185">Reference proteome</keyword>
<organism evidence="2 3">
    <name type="scientific">Solanum commersonii</name>
    <name type="common">Commerson's wild potato</name>
    <name type="synonym">Commerson's nightshade</name>
    <dbReference type="NCBI Taxonomy" id="4109"/>
    <lineage>
        <taxon>Eukaryota</taxon>
        <taxon>Viridiplantae</taxon>
        <taxon>Streptophyta</taxon>
        <taxon>Embryophyta</taxon>
        <taxon>Tracheophyta</taxon>
        <taxon>Spermatophyta</taxon>
        <taxon>Magnoliopsida</taxon>
        <taxon>eudicotyledons</taxon>
        <taxon>Gunneridae</taxon>
        <taxon>Pentapetalae</taxon>
        <taxon>asterids</taxon>
        <taxon>lamiids</taxon>
        <taxon>Solanales</taxon>
        <taxon>Solanaceae</taxon>
        <taxon>Solanoideae</taxon>
        <taxon>Solaneae</taxon>
        <taxon>Solanum</taxon>
    </lineage>
</organism>
<evidence type="ECO:0000256" key="1">
    <source>
        <dbReference type="SAM" id="MobiDB-lite"/>
    </source>
</evidence>
<dbReference type="PANTHER" id="PTHR34536:SF12">
    <property type="entry name" value="BTZ DOMAIN-CONTAINING PROTEIN"/>
    <property type="match status" value="1"/>
</dbReference>